<keyword evidence="2 5" id="KW-0863">Zinc-finger</keyword>
<keyword evidence="1" id="KW-0479">Metal-binding</keyword>
<dbReference type="RefSeq" id="XP_014469526.1">
    <property type="nucleotide sequence ID" value="XM_014614040.1"/>
</dbReference>
<dbReference type="OrthoDB" id="6752799at2759"/>
<dbReference type="PROSITE" id="PS50950">
    <property type="entry name" value="ZF_THAP"/>
    <property type="match status" value="1"/>
</dbReference>
<dbReference type="Pfam" id="PF05485">
    <property type="entry name" value="THAP"/>
    <property type="match status" value="1"/>
</dbReference>
<dbReference type="KEGG" id="dqu:106741751"/>
<evidence type="ECO:0000256" key="6">
    <source>
        <dbReference type="SAM" id="Coils"/>
    </source>
</evidence>
<dbReference type="GO" id="GO:0008270">
    <property type="term" value="F:zinc ion binding"/>
    <property type="evidence" value="ECO:0007669"/>
    <property type="project" value="UniProtKB-KW"/>
</dbReference>
<sequence length="885" mass="100534">MPGCAAVGCNNRSEKGYIMKCFPRDPKLRKIWQERVARADWEPSNNSFLCHVHFESDKWCLTSSGRVRLKKDAIPSIFTVTSTKKSIKKRIKIADVNNKNNSEIEYNMMYIGNDKEHSSTGYLEGTYSALKDIDDPSVQLLIDRQMNNFSNAIKDRHISTLQHNDLQQQTILISDDCIETNDEVVKMQADEESEKKPVNYLESNLVAISNEDLVKPEVKVEQILIQPCDYDEIDEKLKQICGDDDFEENNSNNIKKSRSIFDKQEEVTQQASDRALVHRSINYKDSPKGDIGEILTSNMEDIEIIFSTENGEEEKPECKYALDNNDMADEIGKLEPCTSTTDNIDKDDIKEVEQDISVTPNIMAAMRRKRKTRDEIMKSLEKSIYNISSQDTDSTNYSDVASDDTVEVENKKRKIQVTQDESSSDDDDTSPTTMRFTVKVTGRPDDVSDIMHNLSKSTGDANVQGYNDAPAPRENDGFVTSVITIDDCAADVNDKGECHDDDTSSFYDPFQSLVKQNNRVLPSTSRSSPCHSTRLTPDFDDRLKKLSRNKSCLTPIVTNTTQSQVSDYYTLKCEYDKLQRKSSTQADVVKELSNQLIQCKRLEHGLQVTNATLEKKIQNMRYQLNALTNNVSPPTGKKEDANVGRTRLVDDLSVRLSYFEQANKRLMRDVDARNERLKKLEKQKDNRIKELNWKLEKASKFLERAEKNSNTYRRKMLNMQTFLRRKKILDDRMTRMSEILIAIIKKSYAGRTLSMSTAVEISRTCGMNGYDRLLSSGLPLPAMSAVRIASDNLSDSTESTNEILRAVSLRRNVNEVHDTGMYCAGNDAEVVPVENVESVAGEIALDDTETVMGTVQDIFDESNNDDDFSTNELTEDFISQLSKFM</sequence>
<keyword evidence="6" id="KW-0175">Coiled coil</keyword>
<evidence type="ECO:0000256" key="5">
    <source>
        <dbReference type="PROSITE-ProRule" id="PRU00309"/>
    </source>
</evidence>
<feature type="region of interest" description="Disordered" evidence="7">
    <location>
        <begin position="389"/>
        <end position="433"/>
    </location>
</feature>
<dbReference type="InterPro" id="IPR026521">
    <property type="entry name" value="THAP2"/>
</dbReference>
<keyword evidence="9" id="KW-1185">Reference proteome</keyword>
<evidence type="ECO:0000256" key="4">
    <source>
        <dbReference type="ARBA" id="ARBA00023125"/>
    </source>
</evidence>
<proteinExistence type="predicted"/>
<dbReference type="SMART" id="SM00692">
    <property type="entry name" value="DM3"/>
    <property type="match status" value="1"/>
</dbReference>
<dbReference type="AlphaFoldDB" id="A0A6P3WTQ4"/>
<protein>
    <submittedName>
        <fullName evidence="10">Uncharacterized protein LOC106741751 isoform X1</fullName>
    </submittedName>
</protein>
<organism evidence="9 10">
    <name type="scientific">Dinoponera quadriceps</name>
    <name type="common">South American ant</name>
    <dbReference type="NCBI Taxonomy" id="609295"/>
    <lineage>
        <taxon>Eukaryota</taxon>
        <taxon>Metazoa</taxon>
        <taxon>Ecdysozoa</taxon>
        <taxon>Arthropoda</taxon>
        <taxon>Hexapoda</taxon>
        <taxon>Insecta</taxon>
        <taxon>Pterygota</taxon>
        <taxon>Neoptera</taxon>
        <taxon>Endopterygota</taxon>
        <taxon>Hymenoptera</taxon>
        <taxon>Apocrita</taxon>
        <taxon>Aculeata</taxon>
        <taxon>Formicoidea</taxon>
        <taxon>Formicidae</taxon>
        <taxon>Ponerinae</taxon>
        <taxon>Ponerini</taxon>
        <taxon>Dinoponera</taxon>
    </lineage>
</organism>
<dbReference type="Proteomes" id="UP000515204">
    <property type="component" value="Unplaced"/>
</dbReference>
<dbReference type="GeneID" id="106741751"/>
<dbReference type="InterPro" id="IPR006612">
    <property type="entry name" value="THAP_Znf"/>
</dbReference>
<reference evidence="10" key="1">
    <citation type="submission" date="2025-08" db="UniProtKB">
        <authorList>
            <consortium name="RefSeq"/>
        </authorList>
    </citation>
    <scope>IDENTIFICATION</scope>
</reference>
<dbReference type="PANTHER" id="PTHR47696:SF1">
    <property type="entry name" value="THAP DOMAIN-CONTAINING PROTEIN 2"/>
    <property type="match status" value="1"/>
</dbReference>
<evidence type="ECO:0000256" key="1">
    <source>
        <dbReference type="ARBA" id="ARBA00022723"/>
    </source>
</evidence>
<dbReference type="GO" id="GO:0003677">
    <property type="term" value="F:DNA binding"/>
    <property type="evidence" value="ECO:0007669"/>
    <property type="project" value="UniProtKB-UniRule"/>
</dbReference>
<evidence type="ECO:0000313" key="10">
    <source>
        <dbReference type="RefSeq" id="XP_014469526.1"/>
    </source>
</evidence>
<name>A0A6P3WTQ4_DINQU</name>
<keyword evidence="4 5" id="KW-0238">DNA-binding</keyword>
<evidence type="ECO:0000259" key="8">
    <source>
        <dbReference type="PROSITE" id="PS50950"/>
    </source>
</evidence>
<evidence type="ECO:0000256" key="7">
    <source>
        <dbReference type="SAM" id="MobiDB-lite"/>
    </source>
</evidence>
<dbReference type="SUPFAM" id="SSF57716">
    <property type="entry name" value="Glucocorticoid receptor-like (DNA-binding domain)"/>
    <property type="match status" value="1"/>
</dbReference>
<evidence type="ECO:0000256" key="2">
    <source>
        <dbReference type="ARBA" id="ARBA00022771"/>
    </source>
</evidence>
<accession>A0A6P3WTQ4</accession>
<dbReference type="PANTHER" id="PTHR47696">
    <property type="entry name" value="THAP DOMAIN-CONTAINING PROTEIN 2"/>
    <property type="match status" value="1"/>
</dbReference>
<evidence type="ECO:0000313" key="9">
    <source>
        <dbReference type="Proteomes" id="UP000515204"/>
    </source>
</evidence>
<keyword evidence="3" id="KW-0862">Zinc</keyword>
<feature type="coiled-coil region" evidence="6">
    <location>
        <begin position="663"/>
        <end position="715"/>
    </location>
</feature>
<feature type="domain" description="THAP-type" evidence="8">
    <location>
        <begin position="1"/>
        <end position="78"/>
    </location>
</feature>
<evidence type="ECO:0000256" key="3">
    <source>
        <dbReference type="ARBA" id="ARBA00022833"/>
    </source>
</evidence>
<feature type="compositionally biased region" description="Polar residues" evidence="7">
    <location>
        <begin position="389"/>
        <end position="399"/>
    </location>
</feature>
<dbReference type="SMART" id="SM00980">
    <property type="entry name" value="THAP"/>
    <property type="match status" value="1"/>
</dbReference>
<gene>
    <name evidence="10" type="primary">LOC106741751</name>
</gene>